<dbReference type="Proteomes" id="UP001499967">
    <property type="component" value="Unassembled WGS sequence"/>
</dbReference>
<evidence type="ECO:0000313" key="2">
    <source>
        <dbReference type="Proteomes" id="UP001499967"/>
    </source>
</evidence>
<keyword evidence="2" id="KW-1185">Reference proteome</keyword>
<sequence length="216" mass="24364">MTSPARLRHVRWLVGGTGAGKSTAAAVIARRFDLDVYDGDRAEHDWLRRCTAERHPRFAALRDQRSGDMWRDRSPGQIFEAMAGLHGETVEFLVEDLLARPTDRTVLVDYFGVLPRDLAPLLSRPAHAAFLVPTPEFRRAALTRRYADRDRARANWGGLDPAVVLETRLARDALWDAEVTRQARELGLPLLTIDGNRSVDRTVDALARQFRLDTAQ</sequence>
<accession>A0ABN1P1U3</accession>
<reference evidence="1 2" key="1">
    <citation type="journal article" date="2019" name="Int. J. Syst. Evol. Microbiol.">
        <title>The Global Catalogue of Microorganisms (GCM) 10K type strain sequencing project: providing services to taxonomists for standard genome sequencing and annotation.</title>
        <authorList>
            <consortium name="The Broad Institute Genomics Platform"/>
            <consortium name="The Broad Institute Genome Sequencing Center for Infectious Disease"/>
            <person name="Wu L."/>
            <person name="Ma J."/>
        </authorList>
    </citation>
    <scope>NUCLEOTIDE SEQUENCE [LARGE SCALE GENOMIC DNA]</scope>
    <source>
        <strain evidence="1 2">JCM 11117</strain>
    </source>
</reference>
<dbReference type="RefSeq" id="WP_343938159.1">
    <property type="nucleotide sequence ID" value="NZ_BAAAHP010000009.1"/>
</dbReference>
<comment type="caution">
    <text evidence="1">The sequence shown here is derived from an EMBL/GenBank/DDBJ whole genome shotgun (WGS) entry which is preliminary data.</text>
</comment>
<protein>
    <recommendedName>
        <fullName evidence="3">Dephospho-CoA kinase</fullName>
    </recommendedName>
</protein>
<organism evidence="1 2">
    <name type="scientific">Pseudonocardia zijingensis</name>
    <dbReference type="NCBI Taxonomy" id="153376"/>
    <lineage>
        <taxon>Bacteria</taxon>
        <taxon>Bacillati</taxon>
        <taxon>Actinomycetota</taxon>
        <taxon>Actinomycetes</taxon>
        <taxon>Pseudonocardiales</taxon>
        <taxon>Pseudonocardiaceae</taxon>
        <taxon>Pseudonocardia</taxon>
    </lineage>
</organism>
<gene>
    <name evidence="1" type="ORF">GCM10009559_03770</name>
</gene>
<dbReference type="InterPro" id="IPR027417">
    <property type="entry name" value="P-loop_NTPase"/>
</dbReference>
<evidence type="ECO:0000313" key="1">
    <source>
        <dbReference type="EMBL" id="GAA0920940.1"/>
    </source>
</evidence>
<proteinExistence type="predicted"/>
<dbReference type="Gene3D" id="3.40.50.300">
    <property type="entry name" value="P-loop containing nucleotide triphosphate hydrolases"/>
    <property type="match status" value="1"/>
</dbReference>
<evidence type="ECO:0008006" key="3">
    <source>
        <dbReference type="Google" id="ProtNLM"/>
    </source>
</evidence>
<name>A0ABN1P1U3_9PSEU</name>
<dbReference type="EMBL" id="BAAAHP010000009">
    <property type="protein sequence ID" value="GAA0920940.1"/>
    <property type="molecule type" value="Genomic_DNA"/>
</dbReference>
<dbReference type="SUPFAM" id="SSF52540">
    <property type="entry name" value="P-loop containing nucleoside triphosphate hydrolases"/>
    <property type="match status" value="1"/>
</dbReference>